<dbReference type="SUPFAM" id="SSF56655">
    <property type="entry name" value="Carbohydrate phosphatase"/>
    <property type="match status" value="1"/>
</dbReference>
<evidence type="ECO:0000256" key="3">
    <source>
        <dbReference type="ARBA" id="ARBA00022723"/>
    </source>
</evidence>
<dbReference type="RefSeq" id="WP_076694793.1">
    <property type="nucleotide sequence ID" value="NZ_CP015091.1"/>
</dbReference>
<evidence type="ECO:0000313" key="7">
    <source>
        <dbReference type="EMBL" id="APZ50740.1"/>
    </source>
</evidence>
<dbReference type="GO" id="GO:0000105">
    <property type="term" value="P:L-histidine biosynthetic process"/>
    <property type="evidence" value="ECO:0007669"/>
    <property type="project" value="TreeGrafter"/>
</dbReference>
<dbReference type="Proteomes" id="UP000187059">
    <property type="component" value="Plasmid pPABY1"/>
</dbReference>
<keyword evidence="7" id="KW-0614">Plasmid</keyword>
<dbReference type="GO" id="GO:0046872">
    <property type="term" value="F:metal ion binding"/>
    <property type="evidence" value="ECO:0007669"/>
    <property type="project" value="UniProtKB-KW"/>
</dbReference>
<dbReference type="AlphaFoldDB" id="A0A1P8UMY6"/>
<dbReference type="GO" id="GO:0016791">
    <property type="term" value="F:phosphatase activity"/>
    <property type="evidence" value="ECO:0007669"/>
    <property type="project" value="UniProtKB-ARBA"/>
</dbReference>
<name>A0A1P8UMY6_9RHOB</name>
<keyword evidence="3 6" id="KW-0479">Metal-binding</keyword>
<feature type="binding site" evidence="6">
    <location>
        <position position="68"/>
    </location>
    <ligand>
        <name>Mg(2+)</name>
        <dbReference type="ChEBI" id="CHEBI:18420"/>
        <label>1</label>
        <note>catalytic</note>
    </ligand>
</feature>
<reference evidence="7 8" key="1">
    <citation type="submission" date="2016-04" db="EMBL/GenBank/DDBJ databases">
        <title>Deep-sea bacteria in the southern Pacific.</title>
        <authorList>
            <person name="Tang K."/>
        </authorList>
    </citation>
    <scope>NUCLEOTIDE SEQUENCE [LARGE SCALE GENOMIC DNA]</scope>
    <source>
        <strain evidence="7 8">JLT2014</strain>
        <plasmid evidence="8">ppaby1</plasmid>
    </source>
</reference>
<evidence type="ECO:0000256" key="1">
    <source>
        <dbReference type="ARBA" id="ARBA00001946"/>
    </source>
</evidence>
<dbReference type="OrthoDB" id="9785695at2"/>
<accession>A0A1P8UMY6</accession>
<evidence type="ECO:0000256" key="5">
    <source>
        <dbReference type="ARBA" id="ARBA00022842"/>
    </source>
</evidence>
<dbReference type="PROSITE" id="PS00629">
    <property type="entry name" value="IMP_1"/>
    <property type="match status" value="1"/>
</dbReference>
<comment type="similarity">
    <text evidence="2">Belongs to the inositol monophosphatase superfamily.</text>
</comment>
<feature type="binding site" evidence="6">
    <location>
        <position position="87"/>
    </location>
    <ligand>
        <name>Mg(2+)</name>
        <dbReference type="ChEBI" id="CHEBI:18420"/>
        <label>1</label>
        <note>catalytic</note>
    </ligand>
</feature>
<evidence type="ECO:0000256" key="6">
    <source>
        <dbReference type="PIRSR" id="PIRSR600760-2"/>
    </source>
</evidence>
<keyword evidence="5 6" id="KW-0460">Magnesium</keyword>
<gene>
    <name evidence="7" type="ORF">Ga0080574_TMP406</name>
</gene>
<dbReference type="KEGG" id="paby:Ga0080574_TMP406"/>
<dbReference type="InterPro" id="IPR020583">
    <property type="entry name" value="Inositol_monoP_metal-BS"/>
</dbReference>
<feature type="binding site" evidence="6">
    <location>
        <position position="208"/>
    </location>
    <ligand>
        <name>Mg(2+)</name>
        <dbReference type="ChEBI" id="CHEBI:18420"/>
        <label>1</label>
        <note>catalytic</note>
    </ligand>
</feature>
<dbReference type="Pfam" id="PF00459">
    <property type="entry name" value="Inositol_P"/>
    <property type="match status" value="1"/>
</dbReference>
<protein>
    <submittedName>
        <fullName evidence="7">Histidinol-phosphatase, inositol monophosphatase family</fullName>
    </submittedName>
</protein>
<dbReference type="PANTHER" id="PTHR43200">
    <property type="entry name" value="PHOSPHATASE"/>
    <property type="match status" value="1"/>
</dbReference>
<geneLocation type="plasmid" evidence="8">
    <name>ppaby1</name>
</geneLocation>
<dbReference type="PRINTS" id="PR00377">
    <property type="entry name" value="IMPHPHTASES"/>
</dbReference>
<dbReference type="Gene3D" id="3.40.190.80">
    <property type="match status" value="1"/>
</dbReference>
<comment type="cofactor">
    <cofactor evidence="1 6">
        <name>Mg(2+)</name>
        <dbReference type="ChEBI" id="CHEBI:18420"/>
    </cofactor>
</comment>
<dbReference type="InterPro" id="IPR000760">
    <property type="entry name" value="Inositol_monophosphatase-like"/>
</dbReference>
<evidence type="ECO:0000256" key="4">
    <source>
        <dbReference type="ARBA" id="ARBA00022801"/>
    </source>
</evidence>
<dbReference type="InterPro" id="IPR051090">
    <property type="entry name" value="Inositol_monoP_superfamily"/>
</dbReference>
<evidence type="ECO:0000256" key="2">
    <source>
        <dbReference type="ARBA" id="ARBA00009759"/>
    </source>
</evidence>
<keyword evidence="4" id="KW-0378">Hydrolase</keyword>
<dbReference type="EMBL" id="CP015091">
    <property type="protein sequence ID" value="APZ50740.1"/>
    <property type="molecule type" value="Genomic_DNA"/>
</dbReference>
<organism evidence="7 8">
    <name type="scientific">Salipiger abyssi</name>
    <dbReference type="NCBI Taxonomy" id="1250539"/>
    <lineage>
        <taxon>Bacteria</taxon>
        <taxon>Pseudomonadati</taxon>
        <taxon>Pseudomonadota</taxon>
        <taxon>Alphaproteobacteria</taxon>
        <taxon>Rhodobacterales</taxon>
        <taxon>Roseobacteraceae</taxon>
        <taxon>Salipiger</taxon>
    </lineage>
</organism>
<proteinExistence type="inferred from homology"/>
<evidence type="ECO:0000313" key="8">
    <source>
        <dbReference type="Proteomes" id="UP000187059"/>
    </source>
</evidence>
<dbReference type="Gene3D" id="3.30.540.10">
    <property type="entry name" value="Fructose-1,6-Bisphosphatase, subunit A, domain 1"/>
    <property type="match status" value="1"/>
</dbReference>
<keyword evidence="8" id="KW-1185">Reference proteome</keyword>
<feature type="binding site" evidence="6">
    <location>
        <position position="84"/>
    </location>
    <ligand>
        <name>Mg(2+)</name>
        <dbReference type="ChEBI" id="CHEBI:18420"/>
        <label>1</label>
        <note>catalytic</note>
    </ligand>
</feature>
<dbReference type="PANTHER" id="PTHR43200:SF6">
    <property type="entry name" value="3'(2'),5'-BISPHOSPHATE NUCLEOTIDASE"/>
    <property type="match status" value="1"/>
</dbReference>
<sequence>MTDLTTALQAALDITGAAARISAGAFASPPPADLKEDESPVTRADRDTELSIRDALSEKFPEDGIFGEEFGTAGLDRARIWVVDPIDGTKSFITGVPLFGMLLALVEDGLPQLGIIRLPALGTVYTGLRGKGAEKDGAPIAVSGCTALAEATLFVNEGEKIHAADPALFGRLCRAGKLRRMSYDCQPHALVAEGRIDAVVDYDLKPYDYLPVAAVVEAAGGIMTDWDGKPLDFDSDGRVVTAATPELHAELLDLVRG</sequence>
<feature type="binding site" evidence="6">
    <location>
        <position position="86"/>
    </location>
    <ligand>
        <name>Mg(2+)</name>
        <dbReference type="ChEBI" id="CHEBI:18420"/>
        <label>1</label>
        <note>catalytic</note>
    </ligand>
</feature>